<evidence type="ECO:0000256" key="2">
    <source>
        <dbReference type="ARBA" id="ARBA00022771"/>
    </source>
</evidence>
<feature type="domain" description="SP-RING-type" evidence="5">
    <location>
        <begin position="149"/>
        <end position="236"/>
    </location>
</feature>
<dbReference type="InterPro" id="IPR004181">
    <property type="entry name" value="Znf_MIZ"/>
</dbReference>
<evidence type="ECO:0000313" key="7">
    <source>
        <dbReference type="Proteomes" id="UP000821837"/>
    </source>
</evidence>
<dbReference type="AlphaFoldDB" id="A0A9D4SNP5"/>
<dbReference type="GO" id="GO:0003712">
    <property type="term" value="F:transcription coregulator activity"/>
    <property type="evidence" value="ECO:0007669"/>
    <property type="project" value="TreeGrafter"/>
</dbReference>
<evidence type="ECO:0000256" key="3">
    <source>
        <dbReference type="ARBA" id="ARBA00022833"/>
    </source>
</evidence>
<evidence type="ECO:0000256" key="1">
    <source>
        <dbReference type="ARBA" id="ARBA00022723"/>
    </source>
</evidence>
<dbReference type="OMA" id="GEAVMEH"/>
<keyword evidence="7" id="KW-1185">Reference proteome</keyword>
<keyword evidence="3" id="KW-0862">Zinc</keyword>
<dbReference type="GO" id="GO:0016925">
    <property type="term" value="P:protein sumoylation"/>
    <property type="evidence" value="ECO:0007669"/>
    <property type="project" value="TreeGrafter"/>
</dbReference>
<keyword evidence="1" id="KW-0479">Metal-binding</keyword>
<evidence type="ECO:0000256" key="4">
    <source>
        <dbReference type="PROSITE-ProRule" id="PRU00452"/>
    </source>
</evidence>
<proteinExistence type="predicted"/>
<protein>
    <recommendedName>
        <fullName evidence="5">SP-RING-type domain-containing protein</fullName>
    </recommendedName>
</protein>
<keyword evidence="2 4" id="KW-0863">Zinc-finger</keyword>
<dbReference type="GO" id="GO:0006357">
    <property type="term" value="P:regulation of transcription by RNA polymerase II"/>
    <property type="evidence" value="ECO:0007669"/>
    <property type="project" value="TreeGrafter"/>
</dbReference>
<dbReference type="PANTHER" id="PTHR10782">
    <property type="entry name" value="ZINC FINGER MIZ DOMAIN-CONTAINING PROTEIN"/>
    <property type="match status" value="1"/>
</dbReference>
<dbReference type="VEuPathDB" id="VectorBase:RSAN_040148"/>
<organism evidence="6 7">
    <name type="scientific">Rhipicephalus sanguineus</name>
    <name type="common">Brown dog tick</name>
    <name type="synonym">Ixodes sanguineus</name>
    <dbReference type="NCBI Taxonomy" id="34632"/>
    <lineage>
        <taxon>Eukaryota</taxon>
        <taxon>Metazoa</taxon>
        <taxon>Ecdysozoa</taxon>
        <taxon>Arthropoda</taxon>
        <taxon>Chelicerata</taxon>
        <taxon>Arachnida</taxon>
        <taxon>Acari</taxon>
        <taxon>Parasitiformes</taxon>
        <taxon>Ixodida</taxon>
        <taxon>Ixodoidea</taxon>
        <taxon>Ixodidae</taxon>
        <taxon>Rhipicephalinae</taxon>
        <taxon>Rhipicephalus</taxon>
        <taxon>Rhipicephalus</taxon>
    </lineage>
</organism>
<dbReference type="GO" id="GO:0008270">
    <property type="term" value="F:zinc ion binding"/>
    <property type="evidence" value="ECO:0007669"/>
    <property type="project" value="UniProtKB-KW"/>
</dbReference>
<name>A0A9D4SNP5_RHISA</name>
<evidence type="ECO:0000313" key="6">
    <source>
        <dbReference type="EMBL" id="KAH7936077.1"/>
    </source>
</evidence>
<dbReference type="PROSITE" id="PS51044">
    <property type="entry name" value="ZF_SP_RING"/>
    <property type="match status" value="1"/>
</dbReference>
<reference evidence="6" key="1">
    <citation type="journal article" date="2020" name="Cell">
        <title>Large-Scale Comparative Analyses of Tick Genomes Elucidate Their Genetic Diversity and Vector Capacities.</title>
        <authorList>
            <consortium name="Tick Genome and Microbiome Consortium (TIGMIC)"/>
            <person name="Jia N."/>
            <person name="Wang J."/>
            <person name="Shi W."/>
            <person name="Du L."/>
            <person name="Sun Y."/>
            <person name="Zhan W."/>
            <person name="Jiang J.F."/>
            <person name="Wang Q."/>
            <person name="Zhang B."/>
            <person name="Ji P."/>
            <person name="Bell-Sakyi L."/>
            <person name="Cui X.M."/>
            <person name="Yuan T.T."/>
            <person name="Jiang B.G."/>
            <person name="Yang W.F."/>
            <person name="Lam T.T."/>
            <person name="Chang Q.C."/>
            <person name="Ding S.J."/>
            <person name="Wang X.J."/>
            <person name="Zhu J.G."/>
            <person name="Ruan X.D."/>
            <person name="Zhao L."/>
            <person name="Wei J.T."/>
            <person name="Ye R.Z."/>
            <person name="Que T.C."/>
            <person name="Du C.H."/>
            <person name="Zhou Y.H."/>
            <person name="Cheng J.X."/>
            <person name="Dai P.F."/>
            <person name="Guo W.B."/>
            <person name="Han X.H."/>
            <person name="Huang E.J."/>
            <person name="Li L.F."/>
            <person name="Wei W."/>
            <person name="Gao Y.C."/>
            <person name="Liu J.Z."/>
            <person name="Shao H.Z."/>
            <person name="Wang X."/>
            <person name="Wang C.C."/>
            <person name="Yang T.C."/>
            <person name="Huo Q.B."/>
            <person name="Li W."/>
            <person name="Chen H.Y."/>
            <person name="Chen S.E."/>
            <person name="Zhou L.G."/>
            <person name="Ni X.B."/>
            <person name="Tian J.H."/>
            <person name="Sheng Y."/>
            <person name="Liu T."/>
            <person name="Pan Y.S."/>
            <person name="Xia L.Y."/>
            <person name="Li J."/>
            <person name="Zhao F."/>
            <person name="Cao W.C."/>
        </authorList>
    </citation>
    <scope>NUCLEOTIDE SEQUENCE</scope>
    <source>
        <strain evidence="6">Rsan-2018</strain>
    </source>
</reference>
<dbReference type="EMBL" id="JABSTV010001255">
    <property type="protein sequence ID" value="KAH7936077.1"/>
    <property type="molecule type" value="Genomic_DNA"/>
</dbReference>
<dbReference type="Gene3D" id="3.30.40.10">
    <property type="entry name" value="Zinc/RING finger domain, C3HC4 (zinc finger)"/>
    <property type="match status" value="1"/>
</dbReference>
<dbReference type="InterPro" id="IPR013083">
    <property type="entry name" value="Znf_RING/FYVE/PHD"/>
</dbReference>
<dbReference type="PANTHER" id="PTHR10782:SF94">
    <property type="entry name" value="SUPPRESSOR OF VARIEGATION 2-10, ISOFORM I"/>
    <property type="match status" value="1"/>
</dbReference>
<dbReference type="GO" id="GO:0061665">
    <property type="term" value="F:SUMO ligase activity"/>
    <property type="evidence" value="ECO:0007669"/>
    <property type="project" value="TreeGrafter"/>
</dbReference>
<dbReference type="OrthoDB" id="6510781at2759"/>
<reference evidence="6" key="2">
    <citation type="submission" date="2021-09" db="EMBL/GenBank/DDBJ databases">
        <authorList>
            <person name="Jia N."/>
            <person name="Wang J."/>
            <person name="Shi W."/>
            <person name="Du L."/>
            <person name="Sun Y."/>
            <person name="Zhan W."/>
            <person name="Jiang J."/>
            <person name="Wang Q."/>
            <person name="Zhang B."/>
            <person name="Ji P."/>
            <person name="Sakyi L.B."/>
            <person name="Cui X."/>
            <person name="Yuan T."/>
            <person name="Jiang B."/>
            <person name="Yang W."/>
            <person name="Lam T.T.-Y."/>
            <person name="Chang Q."/>
            <person name="Ding S."/>
            <person name="Wang X."/>
            <person name="Zhu J."/>
            <person name="Ruan X."/>
            <person name="Zhao L."/>
            <person name="Wei J."/>
            <person name="Que T."/>
            <person name="Du C."/>
            <person name="Cheng J."/>
            <person name="Dai P."/>
            <person name="Han X."/>
            <person name="Huang E."/>
            <person name="Gao Y."/>
            <person name="Liu J."/>
            <person name="Shao H."/>
            <person name="Ye R."/>
            <person name="Li L."/>
            <person name="Wei W."/>
            <person name="Wang X."/>
            <person name="Wang C."/>
            <person name="Huo Q."/>
            <person name="Li W."/>
            <person name="Guo W."/>
            <person name="Chen H."/>
            <person name="Chen S."/>
            <person name="Zhou L."/>
            <person name="Zhou L."/>
            <person name="Ni X."/>
            <person name="Tian J."/>
            <person name="Zhou Y."/>
            <person name="Sheng Y."/>
            <person name="Liu T."/>
            <person name="Pan Y."/>
            <person name="Xia L."/>
            <person name="Li J."/>
            <person name="Zhao F."/>
            <person name="Cao W."/>
        </authorList>
    </citation>
    <scope>NUCLEOTIDE SEQUENCE</scope>
    <source>
        <strain evidence="6">Rsan-2018</strain>
        <tissue evidence="6">Larvae</tissue>
    </source>
</reference>
<evidence type="ECO:0000259" key="5">
    <source>
        <dbReference type="PROSITE" id="PS51044"/>
    </source>
</evidence>
<dbReference type="CDD" id="cd16650">
    <property type="entry name" value="SP-RING_PIAS-like"/>
    <property type="match status" value="1"/>
</dbReference>
<dbReference type="Proteomes" id="UP000821837">
    <property type="component" value="Unassembled WGS sequence"/>
</dbReference>
<dbReference type="GO" id="GO:0000785">
    <property type="term" value="C:chromatin"/>
    <property type="evidence" value="ECO:0007669"/>
    <property type="project" value="TreeGrafter"/>
</dbReference>
<dbReference type="Pfam" id="PF02891">
    <property type="entry name" value="zf-MIZ"/>
    <property type="match status" value="1"/>
</dbReference>
<gene>
    <name evidence="6" type="ORF">HPB52_017755</name>
</gene>
<accession>A0A9D4SNP5</accession>
<sequence>MLPVQPFYHFLRELPLTPILSTKTADLKFFCGMYQAQSQSGAATTLLFIYFAPVVERSSLGDRTASLSLNGKAYLRMPLTLVNIFPLLDLAKRNCFAVWDEAIPAKVTVRIFEAAKVLEDEMLSSLIESAPYVVRREDTEALVKAHFAAAGEAVMEHLQMSLLCPVAKRKIRVPCRGARCRHTQCFDAYAYLALNESTLHPSWRCPICNDQVLLQDISIDLFTLDILRNADSECSSVNLLPNGSWAPVTGCGDRSVITIDDSPVKMPRRALCDTFVVDLTVDSD</sequence>
<comment type="caution">
    <text evidence="6">The sequence shown here is derived from an EMBL/GenBank/DDBJ whole genome shotgun (WGS) entry which is preliminary data.</text>
</comment>